<comment type="caution">
    <text evidence="5">The sequence shown here is derived from an EMBL/GenBank/DDBJ whole genome shotgun (WGS) entry which is preliminary data.</text>
</comment>
<comment type="function">
    <text evidence="3">The glycine cleavage system catalyzes the degradation of glycine. The H protein shuttles the methylamine group of glycine from the P protein to the T protein.</text>
</comment>
<dbReference type="PROSITE" id="PS00189">
    <property type="entry name" value="LIPOYL"/>
    <property type="match status" value="1"/>
</dbReference>
<dbReference type="Pfam" id="PF01597">
    <property type="entry name" value="GCV_H"/>
    <property type="match status" value="1"/>
</dbReference>
<comment type="subunit">
    <text evidence="3">The glycine cleavage system is composed of four proteins: P, T, L and H.</text>
</comment>
<dbReference type="HAMAP" id="MF_00272">
    <property type="entry name" value="GcvH"/>
    <property type="match status" value="1"/>
</dbReference>
<evidence type="ECO:0000256" key="3">
    <source>
        <dbReference type="HAMAP-Rule" id="MF_00272"/>
    </source>
</evidence>
<dbReference type="Proteomes" id="UP000756860">
    <property type="component" value="Unassembled WGS sequence"/>
</dbReference>
<evidence type="ECO:0000259" key="4">
    <source>
        <dbReference type="PROSITE" id="PS50968"/>
    </source>
</evidence>
<sequence>MAETYFTKEHEWVKIKEGIASVGITEYAAHQLGDVTFVELPQVGKTVKQFQVLCAIESVKAASDIYSPVSGTVTKVNEALEDRPEIVNEAAEDAGWMAWIEMSDPSEVKALMDRAAYDEYLRGLE</sequence>
<dbReference type="InterPro" id="IPR033753">
    <property type="entry name" value="GCV_H/Fam206"/>
</dbReference>
<gene>
    <name evidence="3 5" type="primary">gcvH</name>
    <name evidence="5" type="ORF">KI810_04245</name>
</gene>
<dbReference type="InterPro" id="IPR017453">
    <property type="entry name" value="GCV_H_sub"/>
</dbReference>
<dbReference type="InterPro" id="IPR000089">
    <property type="entry name" value="Biotin_lipoyl"/>
</dbReference>
<dbReference type="NCBIfam" id="TIGR00527">
    <property type="entry name" value="gcvH"/>
    <property type="match status" value="1"/>
</dbReference>
<dbReference type="PANTHER" id="PTHR11715">
    <property type="entry name" value="GLYCINE CLEAVAGE SYSTEM H PROTEIN"/>
    <property type="match status" value="1"/>
</dbReference>
<dbReference type="InterPro" id="IPR003016">
    <property type="entry name" value="2-oxoA_DH_lipoyl-BS"/>
</dbReference>
<evidence type="ECO:0000313" key="6">
    <source>
        <dbReference type="Proteomes" id="UP000756860"/>
    </source>
</evidence>
<dbReference type="NCBIfam" id="NF002270">
    <property type="entry name" value="PRK01202.1"/>
    <property type="match status" value="1"/>
</dbReference>
<evidence type="ECO:0000313" key="5">
    <source>
        <dbReference type="EMBL" id="MBT0652254.1"/>
    </source>
</evidence>
<keyword evidence="6" id="KW-1185">Reference proteome</keyword>
<dbReference type="PANTHER" id="PTHR11715:SF3">
    <property type="entry name" value="GLYCINE CLEAVAGE SYSTEM H PROTEIN-RELATED"/>
    <property type="match status" value="1"/>
</dbReference>
<dbReference type="RefSeq" id="WP_214174208.1">
    <property type="nucleotide sequence ID" value="NZ_JAHCVK010000001.1"/>
</dbReference>
<comment type="similarity">
    <text evidence="1 3">Belongs to the GcvH family.</text>
</comment>
<proteinExistence type="inferred from homology"/>
<name>A0ABS5SA45_9BACT</name>
<dbReference type="EMBL" id="JAHCVK010000001">
    <property type="protein sequence ID" value="MBT0652254.1"/>
    <property type="molecule type" value="Genomic_DNA"/>
</dbReference>
<dbReference type="Gene3D" id="2.40.50.100">
    <property type="match status" value="1"/>
</dbReference>
<accession>A0ABS5SA45</accession>
<dbReference type="PROSITE" id="PS50968">
    <property type="entry name" value="BIOTINYL_LIPOYL"/>
    <property type="match status" value="1"/>
</dbReference>
<feature type="domain" description="Lipoyl-binding" evidence="4">
    <location>
        <begin position="19"/>
        <end position="101"/>
    </location>
</feature>
<comment type="cofactor">
    <cofactor evidence="3">
        <name>(R)-lipoate</name>
        <dbReference type="ChEBI" id="CHEBI:83088"/>
    </cofactor>
    <text evidence="3">Binds 1 lipoyl cofactor covalently.</text>
</comment>
<protein>
    <recommendedName>
        <fullName evidence="3">Glycine cleavage system H protein</fullName>
    </recommendedName>
</protein>
<evidence type="ECO:0000256" key="2">
    <source>
        <dbReference type="ARBA" id="ARBA00022823"/>
    </source>
</evidence>
<evidence type="ECO:0000256" key="1">
    <source>
        <dbReference type="ARBA" id="ARBA00009249"/>
    </source>
</evidence>
<dbReference type="InterPro" id="IPR002930">
    <property type="entry name" value="GCV_H"/>
</dbReference>
<feature type="modified residue" description="N6-lipoyllysine" evidence="3">
    <location>
        <position position="60"/>
    </location>
</feature>
<organism evidence="5 6">
    <name type="scientific">Geomobilimonas luticola</name>
    <dbReference type="NCBI Taxonomy" id="1114878"/>
    <lineage>
        <taxon>Bacteria</taxon>
        <taxon>Pseudomonadati</taxon>
        <taxon>Thermodesulfobacteriota</taxon>
        <taxon>Desulfuromonadia</taxon>
        <taxon>Geobacterales</taxon>
        <taxon>Geobacteraceae</taxon>
        <taxon>Geomobilimonas</taxon>
    </lineage>
</organism>
<reference evidence="5 6" key="1">
    <citation type="submission" date="2021-05" db="EMBL/GenBank/DDBJ databases">
        <title>The draft genome of Geobacter luticola JCM 17780.</title>
        <authorList>
            <person name="Xu Z."/>
            <person name="Masuda Y."/>
            <person name="Itoh H."/>
            <person name="Senoo K."/>
        </authorList>
    </citation>
    <scope>NUCLEOTIDE SEQUENCE [LARGE SCALE GENOMIC DNA]</scope>
    <source>
        <strain evidence="5 6">JCM 17780</strain>
    </source>
</reference>
<dbReference type="SUPFAM" id="SSF51230">
    <property type="entry name" value="Single hybrid motif"/>
    <property type="match status" value="1"/>
</dbReference>
<keyword evidence="2 3" id="KW-0450">Lipoyl</keyword>
<dbReference type="CDD" id="cd06848">
    <property type="entry name" value="GCS_H"/>
    <property type="match status" value="1"/>
</dbReference>
<dbReference type="InterPro" id="IPR011053">
    <property type="entry name" value="Single_hybrid_motif"/>
</dbReference>